<keyword evidence="3" id="KW-1185">Reference proteome</keyword>
<protein>
    <recommendedName>
        <fullName evidence="4">Alginate lyase 2 domain-containing protein</fullName>
    </recommendedName>
</protein>
<dbReference type="AlphaFoldDB" id="A0A511AXA8"/>
<dbReference type="OrthoDB" id="7282389at2"/>
<feature type="signal peptide" evidence="1">
    <location>
        <begin position="1"/>
        <end position="22"/>
    </location>
</feature>
<comment type="caution">
    <text evidence="2">The sequence shown here is derived from an EMBL/GenBank/DDBJ whole genome shotgun (WGS) entry which is preliminary data.</text>
</comment>
<evidence type="ECO:0008006" key="4">
    <source>
        <dbReference type="Google" id="ProtNLM"/>
    </source>
</evidence>
<dbReference type="EMBL" id="BJUZ01000001">
    <property type="protein sequence ID" value="GEK92848.1"/>
    <property type="molecule type" value="Genomic_DNA"/>
</dbReference>
<dbReference type="RefSeq" id="WP_146793899.1">
    <property type="nucleotide sequence ID" value="NZ_BARC01000004.1"/>
</dbReference>
<dbReference type="Proteomes" id="UP000321230">
    <property type="component" value="Unassembled WGS sequence"/>
</dbReference>
<evidence type="ECO:0000313" key="2">
    <source>
        <dbReference type="EMBL" id="GEK92848.1"/>
    </source>
</evidence>
<name>A0A511AXA8_9PROT</name>
<organism evidence="2 3">
    <name type="scientific">Gluconobacter wancherniae NBRC 103581</name>
    <dbReference type="NCBI Taxonomy" id="656744"/>
    <lineage>
        <taxon>Bacteria</taxon>
        <taxon>Pseudomonadati</taxon>
        <taxon>Pseudomonadota</taxon>
        <taxon>Alphaproteobacteria</taxon>
        <taxon>Acetobacterales</taxon>
        <taxon>Acetobacteraceae</taxon>
        <taxon>Gluconobacter</taxon>
    </lineage>
</organism>
<dbReference type="SUPFAM" id="SSF49899">
    <property type="entry name" value="Concanavalin A-like lectins/glucanases"/>
    <property type="match status" value="1"/>
</dbReference>
<reference evidence="2 3" key="1">
    <citation type="submission" date="2019-07" db="EMBL/GenBank/DDBJ databases">
        <title>Whole genome shotgun sequence of Gluconobacter wancherniae NBRC 103581.</title>
        <authorList>
            <person name="Hosoyama A."/>
            <person name="Uohara A."/>
            <person name="Ohji S."/>
            <person name="Ichikawa N."/>
        </authorList>
    </citation>
    <scope>NUCLEOTIDE SEQUENCE [LARGE SCALE GENOMIC DNA]</scope>
    <source>
        <strain evidence="2 3">NBRC 103581</strain>
    </source>
</reference>
<dbReference type="Gene3D" id="2.60.120.200">
    <property type="match status" value="1"/>
</dbReference>
<accession>A0A511AXA8</accession>
<dbReference type="InterPro" id="IPR013320">
    <property type="entry name" value="ConA-like_dom_sf"/>
</dbReference>
<proteinExistence type="predicted"/>
<keyword evidence="1" id="KW-0732">Signal</keyword>
<feature type="chain" id="PRO_5021897157" description="Alginate lyase 2 domain-containing protein" evidence="1">
    <location>
        <begin position="23"/>
        <end position="238"/>
    </location>
</feature>
<evidence type="ECO:0000313" key="3">
    <source>
        <dbReference type="Proteomes" id="UP000321230"/>
    </source>
</evidence>
<sequence length="238" mass="25529">MLLSRLMSGACVAIFLAAPASAMDLKAVQTGQTQPLALQQPANRVSVETVPSTRLRQGYHSIFYTRDPASGAVTLTTTSRQPYAGHDTAPVTVLREENAWSMQQGTSHMQAAMQVDHLPWNGRMLIGRLRNAEGPVATLETDGNHVTSSVNAGHGPQSVVSGAVYPQNRIDYSISTAPEGVITITVNGTKNMFPVAPAVAAHPVWFEAVVGETDALPARKPDFARATFFSIKADHQLR</sequence>
<evidence type="ECO:0000256" key="1">
    <source>
        <dbReference type="SAM" id="SignalP"/>
    </source>
</evidence>
<gene>
    <name evidence="2" type="ORF">GWA01_06180</name>
</gene>